<dbReference type="Gene3D" id="3.40.50.150">
    <property type="entry name" value="Vaccinia Virus protein VP39"/>
    <property type="match status" value="1"/>
</dbReference>
<dbReference type="SUPFAM" id="SSF53335">
    <property type="entry name" value="S-adenosyl-L-methionine-dependent methyltransferases"/>
    <property type="match status" value="1"/>
</dbReference>
<reference evidence="4 5" key="1">
    <citation type="journal article" date="2010" name="J. Bacteriol.">
        <title>Genome sequences of Pelagibaca bermudensis HTCC2601T and Maritimibacter alkaliphilus HTCC2654T, the type strains of two marine Roseobacter genera.</title>
        <authorList>
            <person name="Thrash J.C."/>
            <person name="Cho J.C."/>
            <person name="Ferriera S."/>
            <person name="Johnson J."/>
            <person name="Vergin K.L."/>
            <person name="Giovannoni S.J."/>
        </authorList>
    </citation>
    <scope>NUCLEOTIDE SEQUENCE [LARGE SCALE GENOMIC DNA]</scope>
    <source>
        <strain evidence="4 5">HTCC2654</strain>
    </source>
</reference>
<gene>
    <name evidence="4" type="ORF">RB2654_15871</name>
</gene>
<sequence length="213" mass="22617">MVQTIPAGIAKVLDRLHTEAAEDAGRWQARVGTTDPATLKAGGGDLVRLGEFYLAVTPDEGRLLHILARTKGAANVVEFGASYGLSSLYLAAALTGRGGRLTTTEVHPDKCAALRQTFDEAGVTDTVTLLEGDARETLADVEGPIDMLVLDGWKSMYLPVHDLLRPRLAPGCLIVADNIDHEAAADYLAFVRGPDSGMMTTVIGDLALSYVVQ</sequence>
<evidence type="ECO:0008006" key="6">
    <source>
        <dbReference type="Google" id="ProtNLM"/>
    </source>
</evidence>
<accession>A3VC97</accession>
<evidence type="ECO:0000256" key="3">
    <source>
        <dbReference type="ARBA" id="ARBA00022691"/>
    </source>
</evidence>
<dbReference type="eggNOG" id="COG4122">
    <property type="taxonomic scope" value="Bacteria"/>
</dbReference>
<dbReference type="InterPro" id="IPR029063">
    <property type="entry name" value="SAM-dependent_MTases_sf"/>
</dbReference>
<evidence type="ECO:0000313" key="4">
    <source>
        <dbReference type="EMBL" id="EAQ14162.1"/>
    </source>
</evidence>
<dbReference type="HOGENOM" id="CLU_067676_7_1_5"/>
<evidence type="ECO:0000256" key="1">
    <source>
        <dbReference type="ARBA" id="ARBA00022603"/>
    </source>
</evidence>
<organism evidence="4 5">
    <name type="scientific">Maritimibacter alkaliphilus HTCC2654</name>
    <dbReference type="NCBI Taxonomy" id="314271"/>
    <lineage>
        <taxon>Bacteria</taxon>
        <taxon>Pseudomonadati</taxon>
        <taxon>Pseudomonadota</taxon>
        <taxon>Alphaproteobacteria</taxon>
        <taxon>Rhodobacterales</taxon>
        <taxon>Roseobacteraceae</taxon>
        <taxon>Maritimibacter</taxon>
    </lineage>
</organism>
<dbReference type="STRING" id="314271.RB2654_15871"/>
<evidence type="ECO:0000256" key="2">
    <source>
        <dbReference type="ARBA" id="ARBA00022679"/>
    </source>
</evidence>
<dbReference type="GO" id="GO:0032259">
    <property type="term" value="P:methylation"/>
    <property type="evidence" value="ECO:0007669"/>
    <property type="project" value="UniProtKB-KW"/>
</dbReference>
<comment type="caution">
    <text evidence="4">The sequence shown here is derived from an EMBL/GenBank/DDBJ whole genome shotgun (WGS) entry which is preliminary data.</text>
</comment>
<name>A3VC97_9RHOB</name>
<dbReference type="RefSeq" id="WP_008333366.1">
    <property type="nucleotide sequence ID" value="NZ_CH902578.1"/>
</dbReference>
<dbReference type="GO" id="GO:0008171">
    <property type="term" value="F:O-methyltransferase activity"/>
    <property type="evidence" value="ECO:0007669"/>
    <property type="project" value="InterPro"/>
</dbReference>
<dbReference type="PANTHER" id="PTHR43167:SF1">
    <property type="entry name" value="PUTATIVE (AFU_ORTHOLOGUE AFUA_6G01830)-RELATED"/>
    <property type="match status" value="1"/>
</dbReference>
<dbReference type="OrthoDB" id="9799672at2"/>
<keyword evidence="5" id="KW-1185">Reference proteome</keyword>
<protein>
    <recommendedName>
        <fullName evidence="6">Methyltransferase</fullName>
    </recommendedName>
</protein>
<dbReference type="Proteomes" id="UP000002931">
    <property type="component" value="Unassembled WGS sequence"/>
</dbReference>
<dbReference type="Pfam" id="PF13578">
    <property type="entry name" value="Methyltransf_24"/>
    <property type="match status" value="1"/>
</dbReference>
<evidence type="ECO:0000313" key="5">
    <source>
        <dbReference type="Proteomes" id="UP000002931"/>
    </source>
</evidence>
<proteinExistence type="predicted"/>
<keyword evidence="3" id="KW-0949">S-adenosyl-L-methionine</keyword>
<dbReference type="EMBL" id="AAMT01000002">
    <property type="protein sequence ID" value="EAQ14162.1"/>
    <property type="molecule type" value="Genomic_DNA"/>
</dbReference>
<keyword evidence="2" id="KW-0808">Transferase</keyword>
<dbReference type="PANTHER" id="PTHR43167">
    <property type="entry name" value="PUTATIVE (AFU_ORTHOLOGUE AFUA_6G01830)-RELATED"/>
    <property type="match status" value="1"/>
</dbReference>
<dbReference type="PROSITE" id="PS51682">
    <property type="entry name" value="SAM_OMT_I"/>
    <property type="match status" value="1"/>
</dbReference>
<keyword evidence="1" id="KW-0489">Methyltransferase</keyword>
<dbReference type="InterPro" id="IPR002935">
    <property type="entry name" value="SAM_O-MeTrfase"/>
</dbReference>
<dbReference type="AlphaFoldDB" id="A3VC97"/>